<gene>
    <name evidence="1" type="ORF">BpHYR1_030631</name>
</gene>
<sequence length="109" mass="13094">MYLIGKINFFQSNYLTCHVKQKNSLLNEWILNSQTSEQKLIAKYVNYGSPNRLNRVGKEWYHPILISFFYQCINFEILNDHLMLEHEKIFDLTILLSFQSLYQLPLIFD</sequence>
<keyword evidence="2" id="KW-1185">Reference proteome</keyword>
<evidence type="ECO:0000313" key="2">
    <source>
        <dbReference type="Proteomes" id="UP000276133"/>
    </source>
</evidence>
<comment type="caution">
    <text evidence="1">The sequence shown here is derived from an EMBL/GenBank/DDBJ whole genome shotgun (WGS) entry which is preliminary data.</text>
</comment>
<proteinExistence type="predicted"/>
<evidence type="ECO:0000313" key="1">
    <source>
        <dbReference type="EMBL" id="RNA21529.1"/>
    </source>
</evidence>
<protein>
    <submittedName>
        <fullName evidence="1">Uncharacterized protein</fullName>
    </submittedName>
</protein>
<dbReference type="Proteomes" id="UP000276133">
    <property type="component" value="Unassembled WGS sequence"/>
</dbReference>
<dbReference type="EMBL" id="REGN01003645">
    <property type="protein sequence ID" value="RNA21529.1"/>
    <property type="molecule type" value="Genomic_DNA"/>
</dbReference>
<reference evidence="1 2" key="1">
    <citation type="journal article" date="2018" name="Sci. Rep.">
        <title>Genomic signatures of local adaptation to the degree of environmental predictability in rotifers.</title>
        <authorList>
            <person name="Franch-Gras L."/>
            <person name="Hahn C."/>
            <person name="Garcia-Roger E.M."/>
            <person name="Carmona M.J."/>
            <person name="Serra M."/>
            <person name="Gomez A."/>
        </authorList>
    </citation>
    <scope>NUCLEOTIDE SEQUENCE [LARGE SCALE GENOMIC DNA]</scope>
    <source>
        <strain evidence="1">HYR1</strain>
    </source>
</reference>
<name>A0A3M7RDK0_BRAPC</name>
<dbReference type="AlphaFoldDB" id="A0A3M7RDK0"/>
<organism evidence="1 2">
    <name type="scientific">Brachionus plicatilis</name>
    <name type="common">Marine rotifer</name>
    <name type="synonym">Brachionus muelleri</name>
    <dbReference type="NCBI Taxonomy" id="10195"/>
    <lineage>
        <taxon>Eukaryota</taxon>
        <taxon>Metazoa</taxon>
        <taxon>Spiralia</taxon>
        <taxon>Gnathifera</taxon>
        <taxon>Rotifera</taxon>
        <taxon>Eurotatoria</taxon>
        <taxon>Monogononta</taxon>
        <taxon>Pseudotrocha</taxon>
        <taxon>Ploima</taxon>
        <taxon>Brachionidae</taxon>
        <taxon>Brachionus</taxon>
    </lineage>
</organism>
<accession>A0A3M7RDK0</accession>